<protein>
    <submittedName>
        <fullName evidence="7">O-antigen ligase domain-containing protein</fullName>
    </submittedName>
</protein>
<feature type="transmembrane region" description="Helical" evidence="5">
    <location>
        <begin position="61"/>
        <end position="77"/>
    </location>
</feature>
<dbReference type="GO" id="GO:0016020">
    <property type="term" value="C:membrane"/>
    <property type="evidence" value="ECO:0007669"/>
    <property type="project" value="UniProtKB-SubCell"/>
</dbReference>
<dbReference type="PANTHER" id="PTHR37422:SF13">
    <property type="entry name" value="LIPOPOLYSACCHARIDE BIOSYNTHESIS PROTEIN PA4999-RELATED"/>
    <property type="match status" value="1"/>
</dbReference>
<feature type="transmembrane region" description="Helical" evidence="5">
    <location>
        <begin position="254"/>
        <end position="272"/>
    </location>
</feature>
<feature type="transmembrane region" description="Helical" evidence="5">
    <location>
        <begin position="175"/>
        <end position="192"/>
    </location>
</feature>
<dbReference type="PANTHER" id="PTHR37422">
    <property type="entry name" value="TEICHURONIC ACID BIOSYNTHESIS PROTEIN TUAE"/>
    <property type="match status" value="1"/>
</dbReference>
<organism evidence="7 8">
    <name type="scientific">Pontibacter diazotrophicus</name>
    <dbReference type="NCBI Taxonomy" id="1400979"/>
    <lineage>
        <taxon>Bacteria</taxon>
        <taxon>Pseudomonadati</taxon>
        <taxon>Bacteroidota</taxon>
        <taxon>Cytophagia</taxon>
        <taxon>Cytophagales</taxon>
        <taxon>Hymenobacteraceae</taxon>
        <taxon>Pontibacter</taxon>
    </lineage>
</organism>
<keyword evidence="8" id="KW-1185">Reference proteome</keyword>
<feature type="transmembrane region" description="Helical" evidence="5">
    <location>
        <begin position="83"/>
        <end position="103"/>
    </location>
</feature>
<evidence type="ECO:0000259" key="6">
    <source>
        <dbReference type="Pfam" id="PF04932"/>
    </source>
</evidence>
<accession>A0A3D8LHG1</accession>
<evidence type="ECO:0000256" key="4">
    <source>
        <dbReference type="ARBA" id="ARBA00023136"/>
    </source>
</evidence>
<feature type="transmembrane region" description="Helical" evidence="5">
    <location>
        <begin position="301"/>
        <end position="324"/>
    </location>
</feature>
<evidence type="ECO:0000313" key="7">
    <source>
        <dbReference type="EMBL" id="RDV16684.1"/>
    </source>
</evidence>
<comment type="caution">
    <text evidence="7">The sequence shown here is derived from an EMBL/GenBank/DDBJ whole genome shotgun (WGS) entry which is preliminary data.</text>
</comment>
<feature type="transmembrane region" description="Helical" evidence="5">
    <location>
        <begin position="230"/>
        <end position="249"/>
    </location>
</feature>
<evidence type="ECO:0000256" key="2">
    <source>
        <dbReference type="ARBA" id="ARBA00022692"/>
    </source>
</evidence>
<feature type="transmembrane region" description="Helical" evidence="5">
    <location>
        <begin position="453"/>
        <end position="472"/>
    </location>
</feature>
<dbReference type="Pfam" id="PF04932">
    <property type="entry name" value="Wzy_C"/>
    <property type="match status" value="1"/>
</dbReference>
<gene>
    <name evidence="7" type="ORF">DXT99_02565</name>
</gene>
<dbReference type="AlphaFoldDB" id="A0A3D8LHG1"/>
<keyword evidence="2 5" id="KW-0812">Transmembrane</keyword>
<name>A0A3D8LHG1_9BACT</name>
<keyword evidence="7" id="KW-0436">Ligase</keyword>
<proteinExistence type="predicted"/>
<comment type="subcellular location">
    <subcellularLocation>
        <location evidence="1">Membrane</location>
        <topology evidence="1">Multi-pass membrane protein</topology>
    </subcellularLocation>
</comment>
<feature type="transmembrane region" description="Helical" evidence="5">
    <location>
        <begin position="430"/>
        <end position="447"/>
    </location>
</feature>
<feature type="transmembrane region" description="Helical" evidence="5">
    <location>
        <begin position="392"/>
        <end position="410"/>
    </location>
</feature>
<evidence type="ECO:0000256" key="5">
    <source>
        <dbReference type="SAM" id="Phobius"/>
    </source>
</evidence>
<keyword evidence="3 5" id="KW-1133">Transmembrane helix</keyword>
<reference evidence="8" key="1">
    <citation type="submission" date="2018-08" db="EMBL/GenBank/DDBJ databases">
        <authorList>
            <person name="Liu Z.-W."/>
            <person name="Du Z.-J."/>
        </authorList>
    </citation>
    <scope>NUCLEOTIDE SEQUENCE [LARGE SCALE GENOMIC DNA]</scope>
    <source>
        <strain evidence="8">H4X</strain>
    </source>
</reference>
<dbReference type="InterPro" id="IPR007016">
    <property type="entry name" value="O-antigen_ligase-rel_domated"/>
</dbReference>
<evidence type="ECO:0000256" key="3">
    <source>
        <dbReference type="ARBA" id="ARBA00022989"/>
    </source>
</evidence>
<evidence type="ECO:0000256" key="1">
    <source>
        <dbReference type="ARBA" id="ARBA00004141"/>
    </source>
</evidence>
<keyword evidence="4 5" id="KW-0472">Membrane</keyword>
<dbReference type="GO" id="GO:0016874">
    <property type="term" value="F:ligase activity"/>
    <property type="evidence" value="ECO:0007669"/>
    <property type="project" value="UniProtKB-KW"/>
</dbReference>
<sequence length="490" mass="54239">MSQFINPSANIPKAILLPLGILIAIGIGWLTSLMGIAAPAILVVLAFAIPFVVAVFYEPKYGLMAFIVFCFTVQIFLREVGGSIPYGILGEALLLLTWIAVLSNSSNKKFEWSNLRSDLMYLTLFWFFINIVEVFNPADVSVRGWLQEIRGTSLIWFLVVPLALLVFNKNKDLNIFLYLIIGISILAAINGVKQLYIGPWPGEQAFLNGPSQKTHILFGKLRVFSFYSDAGNFGASQAHIGLIALILALGPFKLWKRILLFLAAGLLFYGMLISGTRGALYALVVGLAVAIFLSKNFKMMILGTAIAFSGLFLLKFTSIGSGSYHVQRLRSALNPEDASLGVRLYNQERLAEYLDTRPFGGGMGVIGFWGVKYNSDRYLASIPPDSYWVKVWAMYGIVGFILWFGIMMYILGKCCGIVWNTRDKRLRIKLMALTAGAAGILFCSYGNEVINAMPSSMIVYISWAFIFLGPKLDNKLDSKKREAALAESYA</sequence>
<feature type="transmembrane region" description="Helical" evidence="5">
    <location>
        <begin position="119"/>
        <end position="137"/>
    </location>
</feature>
<dbReference type="OrthoDB" id="783093at2"/>
<feature type="domain" description="O-antigen ligase-related" evidence="6">
    <location>
        <begin position="263"/>
        <end position="404"/>
    </location>
</feature>
<dbReference type="InterPro" id="IPR051533">
    <property type="entry name" value="WaaL-like"/>
</dbReference>
<feature type="transmembrane region" description="Helical" evidence="5">
    <location>
        <begin position="149"/>
        <end position="168"/>
    </location>
</feature>
<feature type="transmembrane region" description="Helical" evidence="5">
    <location>
        <begin position="12"/>
        <end position="30"/>
    </location>
</feature>
<evidence type="ECO:0000313" key="8">
    <source>
        <dbReference type="Proteomes" id="UP000256708"/>
    </source>
</evidence>
<dbReference type="Proteomes" id="UP000256708">
    <property type="component" value="Unassembled WGS sequence"/>
</dbReference>
<dbReference type="RefSeq" id="WP_115563958.1">
    <property type="nucleotide sequence ID" value="NZ_QRGR01000003.1"/>
</dbReference>
<feature type="transmembrane region" description="Helical" evidence="5">
    <location>
        <begin position="36"/>
        <end position="56"/>
    </location>
</feature>
<dbReference type="EMBL" id="QRGR01000003">
    <property type="protein sequence ID" value="RDV16684.1"/>
    <property type="molecule type" value="Genomic_DNA"/>
</dbReference>